<accession>A0AAP0KWN6</accession>
<feature type="domain" description="AB hydrolase-1" evidence="1">
    <location>
        <begin position="10"/>
        <end position="244"/>
    </location>
</feature>
<gene>
    <name evidence="2" type="ORF">Scep_005907</name>
</gene>
<sequence>MLVVKERLHFVLVHGFGGGGWVFYKIRPLLEKLGHKVSCPDLKSAGIDSTDPKTIQTFQQYDQPLFDLLSTLPNNDKVILVGHSSGGVSLTHAIHNFPHKIHVAVFVAATMLQNGFSTQQDFADGIPNLFLEENGSEGNAKTDPTCTDQKQLLNDPELGMHLCPPEDIALFSMLQKEGPYQVIRDANFKEDRGADVVPRVYIKSMHDRVVIPKQQESMLKRWPPSQVYSVESDHYPFVSKPLDVFGILIKIAANVPCKSGTWPV</sequence>
<protein>
    <recommendedName>
        <fullName evidence="1">AB hydrolase-1 domain-containing protein</fullName>
    </recommendedName>
</protein>
<dbReference type="PANTHER" id="PTHR10992:SF1032">
    <property type="entry name" value="METHYLESTERASE 17"/>
    <property type="match status" value="1"/>
</dbReference>
<evidence type="ECO:0000259" key="1">
    <source>
        <dbReference type="Pfam" id="PF12697"/>
    </source>
</evidence>
<dbReference type="InterPro" id="IPR000073">
    <property type="entry name" value="AB_hydrolase_1"/>
</dbReference>
<dbReference type="GO" id="GO:0009696">
    <property type="term" value="P:salicylic acid metabolic process"/>
    <property type="evidence" value="ECO:0007669"/>
    <property type="project" value="TreeGrafter"/>
</dbReference>
<dbReference type="AlphaFoldDB" id="A0AAP0KWN6"/>
<dbReference type="InterPro" id="IPR029058">
    <property type="entry name" value="AB_hydrolase_fold"/>
</dbReference>
<proteinExistence type="predicted"/>
<evidence type="ECO:0000313" key="3">
    <source>
        <dbReference type="Proteomes" id="UP001419268"/>
    </source>
</evidence>
<organism evidence="2 3">
    <name type="scientific">Stephania cephalantha</name>
    <dbReference type="NCBI Taxonomy" id="152367"/>
    <lineage>
        <taxon>Eukaryota</taxon>
        <taxon>Viridiplantae</taxon>
        <taxon>Streptophyta</taxon>
        <taxon>Embryophyta</taxon>
        <taxon>Tracheophyta</taxon>
        <taxon>Spermatophyta</taxon>
        <taxon>Magnoliopsida</taxon>
        <taxon>Ranunculales</taxon>
        <taxon>Menispermaceae</taxon>
        <taxon>Menispermoideae</taxon>
        <taxon>Cissampelideae</taxon>
        <taxon>Stephania</taxon>
    </lineage>
</organism>
<evidence type="ECO:0000313" key="2">
    <source>
        <dbReference type="EMBL" id="KAK9159333.1"/>
    </source>
</evidence>
<dbReference type="PANTHER" id="PTHR10992">
    <property type="entry name" value="METHYLESTERASE FAMILY MEMBER"/>
    <property type="match status" value="1"/>
</dbReference>
<dbReference type="SUPFAM" id="SSF53474">
    <property type="entry name" value="alpha/beta-Hydrolases"/>
    <property type="match status" value="1"/>
</dbReference>
<comment type="caution">
    <text evidence="2">The sequence shown here is derived from an EMBL/GenBank/DDBJ whole genome shotgun (WGS) entry which is preliminary data.</text>
</comment>
<dbReference type="Pfam" id="PF12697">
    <property type="entry name" value="Abhydrolase_6"/>
    <property type="match status" value="1"/>
</dbReference>
<dbReference type="GO" id="GO:0080030">
    <property type="term" value="F:methyl indole-3-acetate esterase activity"/>
    <property type="evidence" value="ECO:0007669"/>
    <property type="project" value="TreeGrafter"/>
</dbReference>
<dbReference type="InterPro" id="IPR045889">
    <property type="entry name" value="MES/HNL"/>
</dbReference>
<dbReference type="GO" id="GO:0080032">
    <property type="term" value="F:methyl jasmonate esterase activity"/>
    <property type="evidence" value="ECO:0007669"/>
    <property type="project" value="TreeGrafter"/>
</dbReference>
<keyword evidence="3" id="KW-1185">Reference proteome</keyword>
<reference evidence="2 3" key="1">
    <citation type="submission" date="2024-01" db="EMBL/GenBank/DDBJ databases">
        <title>Genome assemblies of Stephania.</title>
        <authorList>
            <person name="Yang L."/>
        </authorList>
    </citation>
    <scope>NUCLEOTIDE SEQUENCE [LARGE SCALE GENOMIC DNA]</scope>
    <source>
        <strain evidence="2">JXDWG</strain>
        <tissue evidence="2">Leaf</tissue>
    </source>
</reference>
<dbReference type="GO" id="GO:0009694">
    <property type="term" value="P:jasmonic acid metabolic process"/>
    <property type="evidence" value="ECO:0007669"/>
    <property type="project" value="TreeGrafter"/>
</dbReference>
<dbReference type="GO" id="GO:0080031">
    <property type="term" value="F:methyl salicylate esterase activity"/>
    <property type="evidence" value="ECO:0007669"/>
    <property type="project" value="TreeGrafter"/>
</dbReference>
<dbReference type="Proteomes" id="UP001419268">
    <property type="component" value="Unassembled WGS sequence"/>
</dbReference>
<dbReference type="EMBL" id="JBBNAG010000002">
    <property type="protein sequence ID" value="KAK9159333.1"/>
    <property type="molecule type" value="Genomic_DNA"/>
</dbReference>
<name>A0AAP0KWN6_9MAGN</name>
<dbReference type="Gene3D" id="3.40.50.1820">
    <property type="entry name" value="alpha/beta hydrolase"/>
    <property type="match status" value="1"/>
</dbReference>